<comment type="caution">
    <text evidence="2">The sequence shown here is derived from an EMBL/GenBank/DDBJ whole genome shotgun (WGS) entry which is preliminary data.</text>
</comment>
<proteinExistence type="predicted"/>
<name>A0AAD2CQ34_9STRA</name>
<feature type="signal peptide" evidence="1">
    <location>
        <begin position="1"/>
        <end position="19"/>
    </location>
</feature>
<sequence>MKVSFAITTMALLSHDALGFSMKNERHNVESLDTGRRNLLTVVPAALVASQSAAFWGAEPAFATPAAAFDDLPPDAAKSYYQYRIPLQLAADYYIFELQEKVGNLDEWGNIGQLFASNNARGGQGQPSRIERDFVNPMRIVLLSMPPDVSDEMREAQFKFEAAMQQISKATGGYRKDLPVEVPRSSIDNALKGWEDGRLAYNQFLVLLNGVTGLSEMKPVPPAGPDQRDQYGRSYRKYNELVKKTKLCQNRGGPALSQAWGQLMVSGYLQDSCGIPDLENYFKQ</sequence>
<dbReference type="Proteomes" id="UP001295423">
    <property type="component" value="Unassembled WGS sequence"/>
</dbReference>
<reference evidence="2" key="1">
    <citation type="submission" date="2023-08" db="EMBL/GenBank/DDBJ databases">
        <authorList>
            <person name="Audoor S."/>
            <person name="Bilcke G."/>
        </authorList>
    </citation>
    <scope>NUCLEOTIDE SEQUENCE</scope>
</reference>
<dbReference type="AlphaFoldDB" id="A0AAD2CQ34"/>
<organism evidence="2 3">
    <name type="scientific">Cylindrotheca closterium</name>
    <dbReference type="NCBI Taxonomy" id="2856"/>
    <lineage>
        <taxon>Eukaryota</taxon>
        <taxon>Sar</taxon>
        <taxon>Stramenopiles</taxon>
        <taxon>Ochrophyta</taxon>
        <taxon>Bacillariophyta</taxon>
        <taxon>Bacillariophyceae</taxon>
        <taxon>Bacillariophycidae</taxon>
        <taxon>Bacillariales</taxon>
        <taxon>Bacillariaceae</taxon>
        <taxon>Cylindrotheca</taxon>
    </lineage>
</organism>
<keyword evidence="1" id="KW-0732">Signal</keyword>
<dbReference type="EMBL" id="CAKOGP040001112">
    <property type="protein sequence ID" value="CAJ1942620.1"/>
    <property type="molecule type" value="Genomic_DNA"/>
</dbReference>
<gene>
    <name evidence="2" type="ORF">CYCCA115_LOCUS8038</name>
</gene>
<evidence type="ECO:0000256" key="1">
    <source>
        <dbReference type="SAM" id="SignalP"/>
    </source>
</evidence>
<keyword evidence="3" id="KW-1185">Reference proteome</keyword>
<feature type="chain" id="PRO_5042162121" evidence="1">
    <location>
        <begin position="20"/>
        <end position="284"/>
    </location>
</feature>
<evidence type="ECO:0000313" key="2">
    <source>
        <dbReference type="EMBL" id="CAJ1942620.1"/>
    </source>
</evidence>
<evidence type="ECO:0000313" key="3">
    <source>
        <dbReference type="Proteomes" id="UP001295423"/>
    </source>
</evidence>
<protein>
    <submittedName>
        <fullName evidence="2">Uncharacterized protein</fullName>
    </submittedName>
</protein>
<accession>A0AAD2CQ34</accession>